<reference evidence="1" key="1">
    <citation type="journal article" date="2020" name="bioRxiv">
        <title>Comparative genomics of Chlamydomonas.</title>
        <authorList>
            <person name="Craig R.J."/>
            <person name="Hasan A.R."/>
            <person name="Ness R.W."/>
            <person name="Keightley P.D."/>
        </authorList>
    </citation>
    <scope>NUCLEOTIDE SEQUENCE</scope>
    <source>
        <strain evidence="1">CCAP 11/173</strain>
    </source>
</reference>
<keyword evidence="2" id="KW-1185">Reference proteome</keyword>
<dbReference type="AlphaFoldDB" id="A0A835WWN0"/>
<evidence type="ECO:0000313" key="2">
    <source>
        <dbReference type="Proteomes" id="UP000613740"/>
    </source>
</evidence>
<accession>A0A835WWN0</accession>
<dbReference type="SUPFAM" id="SSF52047">
    <property type="entry name" value="RNI-like"/>
    <property type="match status" value="1"/>
</dbReference>
<proteinExistence type="predicted"/>
<protein>
    <submittedName>
        <fullName evidence="1">Uncharacterized protein</fullName>
    </submittedName>
</protein>
<evidence type="ECO:0000313" key="1">
    <source>
        <dbReference type="EMBL" id="KAG2453765.1"/>
    </source>
</evidence>
<sequence length="500" mass="54855">MLLQAAYLQLSKALGRPGPSTSAAGPCLTRLSLEAVPLNGAVLAALTSCVLRLTSLRLPGYDLRRENGVSSRYVRASAAGTAAASGAPAAAAVGSGRAGVGVPTLVHLGAFFLQHWALQCVYDPNQAALQLALCSRLQSLSLEWEVVQKLTVLHLLSWDLDPAKRQLVSQLAGRTELVVCSLGDVASPLQPGSLPLPPNLTWLGLWRIKAAVLNALALPRSLQRLHLHELQARERPQTPDVPDVGDKARIEGVVRALKLLAKDSRCAGALTDREMGVRSRVWRRPFQLDMRCIEPPAELDFEYRSVLEMLARVLRCAAASQAPPQGTPVGLSHLRRLHVSLTAVHDLDLRCMADTLPLLEHLHLQCVLLPHFVDALEPLQPMRQLRTLVLHPGMGRTWLEWLEVGLGEGFQLFQAPFLDLLTCRERLTHLQFLLVDVWVDKDDEDDPSAFDDEDLEIFDELADQVHAAVYALRQEVVPSLQQAPGPRQGAEIWLDVRVAG</sequence>
<gene>
    <name evidence="1" type="ORF">HYH02_001976</name>
</gene>
<dbReference type="OrthoDB" id="558162at2759"/>
<name>A0A835WWN0_9CHLO</name>
<dbReference type="EMBL" id="JAEHOD010000003">
    <property type="protein sequence ID" value="KAG2453765.1"/>
    <property type="molecule type" value="Genomic_DNA"/>
</dbReference>
<dbReference type="Proteomes" id="UP000613740">
    <property type="component" value="Unassembled WGS sequence"/>
</dbReference>
<comment type="caution">
    <text evidence="1">The sequence shown here is derived from an EMBL/GenBank/DDBJ whole genome shotgun (WGS) entry which is preliminary data.</text>
</comment>
<organism evidence="1 2">
    <name type="scientific">Chlamydomonas schloesseri</name>
    <dbReference type="NCBI Taxonomy" id="2026947"/>
    <lineage>
        <taxon>Eukaryota</taxon>
        <taxon>Viridiplantae</taxon>
        <taxon>Chlorophyta</taxon>
        <taxon>core chlorophytes</taxon>
        <taxon>Chlorophyceae</taxon>
        <taxon>CS clade</taxon>
        <taxon>Chlamydomonadales</taxon>
        <taxon>Chlamydomonadaceae</taxon>
        <taxon>Chlamydomonas</taxon>
    </lineage>
</organism>